<keyword evidence="3 5" id="KW-0687">Ribonucleoprotein</keyword>
<name>A0A1H9E877_9PSEU</name>
<dbReference type="Gene3D" id="2.30.170.40">
    <property type="entry name" value="Ribosomal protein L28/L24"/>
    <property type="match status" value="1"/>
</dbReference>
<dbReference type="HAMAP" id="MF_00373">
    <property type="entry name" value="Ribosomal_bL28"/>
    <property type="match status" value="1"/>
</dbReference>
<reference evidence="8" key="1">
    <citation type="submission" date="2016-10" db="EMBL/GenBank/DDBJ databases">
        <authorList>
            <person name="Varghese N."/>
            <person name="Submissions S."/>
        </authorList>
    </citation>
    <scope>NUCLEOTIDE SEQUENCE [LARGE SCALE GENOMIC DNA]</scope>
    <source>
        <strain evidence="8">CGMCC 4.3525</strain>
    </source>
</reference>
<keyword evidence="8" id="KW-1185">Reference proteome</keyword>
<dbReference type="InterPro" id="IPR026569">
    <property type="entry name" value="Ribosomal_bL28"/>
</dbReference>
<keyword evidence="2 5" id="KW-0689">Ribosomal protein</keyword>
<organism evidence="7 8">
    <name type="scientific">Lentzea xinjiangensis</name>
    <dbReference type="NCBI Taxonomy" id="402600"/>
    <lineage>
        <taxon>Bacteria</taxon>
        <taxon>Bacillati</taxon>
        <taxon>Actinomycetota</taxon>
        <taxon>Actinomycetes</taxon>
        <taxon>Pseudonocardiales</taxon>
        <taxon>Pseudonocardiaceae</taxon>
        <taxon>Lentzea</taxon>
    </lineage>
</organism>
<evidence type="ECO:0000256" key="5">
    <source>
        <dbReference type="HAMAP-Rule" id="MF_00373"/>
    </source>
</evidence>
<dbReference type="Pfam" id="PF00830">
    <property type="entry name" value="Ribosomal_L28"/>
    <property type="match status" value="1"/>
</dbReference>
<evidence type="ECO:0000256" key="1">
    <source>
        <dbReference type="ARBA" id="ARBA00008760"/>
    </source>
</evidence>
<dbReference type="GO" id="GO:0006412">
    <property type="term" value="P:translation"/>
    <property type="evidence" value="ECO:0007669"/>
    <property type="project" value="UniProtKB-UniRule"/>
</dbReference>
<evidence type="ECO:0000313" key="8">
    <source>
        <dbReference type="Proteomes" id="UP000199352"/>
    </source>
</evidence>
<dbReference type="FunFam" id="2.30.170.40:FF:000001">
    <property type="entry name" value="50S ribosomal protein L28"/>
    <property type="match status" value="1"/>
</dbReference>
<feature type="region of interest" description="Disordered" evidence="6">
    <location>
        <begin position="1"/>
        <end position="26"/>
    </location>
</feature>
<dbReference type="GO" id="GO:0005840">
    <property type="term" value="C:ribosome"/>
    <property type="evidence" value="ECO:0007669"/>
    <property type="project" value="UniProtKB-KW"/>
</dbReference>
<dbReference type="STRING" id="402600.SAMN05216188_102416"/>
<dbReference type="InterPro" id="IPR034704">
    <property type="entry name" value="Ribosomal_bL28/bL31-like_sf"/>
</dbReference>
<evidence type="ECO:0000256" key="3">
    <source>
        <dbReference type="ARBA" id="ARBA00023274"/>
    </source>
</evidence>
<dbReference type="PANTHER" id="PTHR13528">
    <property type="entry name" value="39S RIBOSOMAL PROTEIN L28, MITOCHONDRIAL"/>
    <property type="match status" value="1"/>
</dbReference>
<gene>
    <name evidence="5" type="primary">rpmB</name>
    <name evidence="7" type="ORF">SAMN05216188_102416</name>
</gene>
<comment type="similarity">
    <text evidence="1 5">Belongs to the bacterial ribosomal protein bL28 family.</text>
</comment>
<sequence>MRCQLTGREPGFGNRVSHSQRKTRRRWNPNVQRKRYWVPSLNRNVVLTLSAKGIKTVDKLGIEAVVARLRAQGVKV</sequence>
<dbReference type="AlphaFoldDB" id="A0A1H9E877"/>
<dbReference type="GO" id="GO:0003735">
    <property type="term" value="F:structural constituent of ribosome"/>
    <property type="evidence" value="ECO:0007669"/>
    <property type="project" value="InterPro"/>
</dbReference>
<dbReference type="NCBIfam" id="TIGR00009">
    <property type="entry name" value="L28"/>
    <property type="match status" value="1"/>
</dbReference>
<evidence type="ECO:0000256" key="6">
    <source>
        <dbReference type="SAM" id="MobiDB-lite"/>
    </source>
</evidence>
<evidence type="ECO:0000256" key="2">
    <source>
        <dbReference type="ARBA" id="ARBA00022980"/>
    </source>
</evidence>
<dbReference type="EMBL" id="FOFR01000002">
    <property type="protein sequence ID" value="SEQ21108.1"/>
    <property type="molecule type" value="Genomic_DNA"/>
</dbReference>
<evidence type="ECO:0000256" key="4">
    <source>
        <dbReference type="ARBA" id="ARBA00035174"/>
    </source>
</evidence>
<dbReference type="InterPro" id="IPR037147">
    <property type="entry name" value="Ribosomal_bL28_sf"/>
</dbReference>
<accession>A0A1H9E877</accession>
<dbReference type="Proteomes" id="UP000199352">
    <property type="component" value="Unassembled WGS sequence"/>
</dbReference>
<dbReference type="GO" id="GO:1990904">
    <property type="term" value="C:ribonucleoprotein complex"/>
    <property type="evidence" value="ECO:0007669"/>
    <property type="project" value="UniProtKB-KW"/>
</dbReference>
<dbReference type="InterPro" id="IPR001383">
    <property type="entry name" value="Ribosomal_bL28_bact-type"/>
</dbReference>
<protein>
    <recommendedName>
        <fullName evidence="4 5">Large ribosomal subunit protein bL28</fullName>
    </recommendedName>
</protein>
<evidence type="ECO:0000313" key="7">
    <source>
        <dbReference type="EMBL" id="SEQ21108.1"/>
    </source>
</evidence>
<dbReference type="SUPFAM" id="SSF143800">
    <property type="entry name" value="L28p-like"/>
    <property type="match status" value="1"/>
</dbReference>
<dbReference type="PANTHER" id="PTHR13528:SF2">
    <property type="entry name" value="LARGE RIBOSOMAL SUBUNIT PROTEIN BL28M"/>
    <property type="match status" value="1"/>
</dbReference>
<proteinExistence type="inferred from homology"/>